<proteinExistence type="predicted"/>
<evidence type="ECO:0000259" key="6">
    <source>
        <dbReference type="PROSITE" id="PS50089"/>
    </source>
</evidence>
<evidence type="ECO:0000313" key="7">
    <source>
        <dbReference type="Proteomes" id="UP001652600"/>
    </source>
</evidence>
<organism evidence="7 8">
    <name type="scientific">Cucumis melo</name>
    <name type="common">Muskmelon</name>
    <dbReference type="NCBI Taxonomy" id="3656"/>
    <lineage>
        <taxon>Eukaryota</taxon>
        <taxon>Viridiplantae</taxon>
        <taxon>Streptophyta</taxon>
        <taxon>Embryophyta</taxon>
        <taxon>Tracheophyta</taxon>
        <taxon>Spermatophyta</taxon>
        <taxon>Magnoliopsida</taxon>
        <taxon>eudicotyledons</taxon>
        <taxon>Gunneridae</taxon>
        <taxon>Pentapetalae</taxon>
        <taxon>rosids</taxon>
        <taxon>fabids</taxon>
        <taxon>Cucurbitales</taxon>
        <taxon>Cucurbitaceae</taxon>
        <taxon>Benincaseae</taxon>
        <taxon>Cucumis</taxon>
    </lineage>
</organism>
<dbReference type="SMART" id="SM00184">
    <property type="entry name" value="RING"/>
    <property type="match status" value="1"/>
</dbReference>
<dbReference type="AlphaFoldDB" id="A0A1S4DXR5"/>
<dbReference type="InterPro" id="IPR017907">
    <property type="entry name" value="Znf_RING_CS"/>
</dbReference>
<evidence type="ECO:0000256" key="3">
    <source>
        <dbReference type="ARBA" id="ARBA00022833"/>
    </source>
</evidence>
<sequence>MSSSGISSQSSQLTDAVQGLVLSDQSDKDRRVMTTSSGISIQSAEISDAVQEQVTCHQLEMGKKVEIQGTGHGSHDGACAICLNKIALQETALVRGCEHAYCATCILRWASYTQKPTCPQCKHPFEFLIVHRSLDGSIHDYMFEESVCLLLRASWYKPLIFEEREETYDDPEDDQYYHDDDEELEDAYLGESPSLRIGNRRWGYNGYVRAGRQEARPVLRQEFTGGPSSSRDPVTKQASKDKTGRRAKRALKREAADKAAAAKHQEHLASSLIQSSFPWPMCLTKRLVAPNEKLR</sequence>
<evidence type="ECO:0000313" key="8">
    <source>
        <dbReference type="RefSeq" id="XP_016900768.2"/>
    </source>
</evidence>
<keyword evidence="7" id="KW-1185">Reference proteome</keyword>
<dbReference type="Proteomes" id="UP001652600">
    <property type="component" value="Chromosome 5"/>
</dbReference>
<reference evidence="8" key="1">
    <citation type="submission" date="2025-08" db="UniProtKB">
        <authorList>
            <consortium name="RefSeq"/>
        </authorList>
    </citation>
    <scope>IDENTIFICATION</scope>
    <source>
        <tissue evidence="8">Stem</tissue>
    </source>
</reference>
<name>A0A1S4DXR5_CUCME</name>
<evidence type="ECO:0000256" key="2">
    <source>
        <dbReference type="ARBA" id="ARBA00022771"/>
    </source>
</evidence>
<evidence type="ECO:0000256" key="1">
    <source>
        <dbReference type="ARBA" id="ARBA00022723"/>
    </source>
</evidence>
<dbReference type="Pfam" id="PF13639">
    <property type="entry name" value="zf-RING_2"/>
    <property type="match status" value="1"/>
</dbReference>
<dbReference type="GO" id="GO:0008270">
    <property type="term" value="F:zinc ion binding"/>
    <property type="evidence" value="ECO:0007669"/>
    <property type="project" value="UniProtKB-KW"/>
</dbReference>
<accession>A0A1S4DXR5</accession>
<dbReference type="PANTHER" id="PTHR47361">
    <property type="entry name" value="RING/U-BOX SUPERFAMILY PROTEIN"/>
    <property type="match status" value="1"/>
</dbReference>
<dbReference type="GeneID" id="103491476"/>
<dbReference type="eggNOG" id="ENOG502QRND">
    <property type="taxonomic scope" value="Eukaryota"/>
</dbReference>
<dbReference type="InterPro" id="IPR001841">
    <property type="entry name" value="Znf_RING"/>
</dbReference>
<feature type="region of interest" description="Disordered" evidence="5">
    <location>
        <begin position="222"/>
        <end position="247"/>
    </location>
</feature>
<dbReference type="PROSITE" id="PS50089">
    <property type="entry name" value="ZF_RING_2"/>
    <property type="match status" value="1"/>
</dbReference>
<dbReference type="RefSeq" id="XP_016900768.2">
    <property type="nucleotide sequence ID" value="XM_017045279.2"/>
</dbReference>
<dbReference type="Gene3D" id="3.30.40.10">
    <property type="entry name" value="Zinc/RING finger domain, C3HC4 (zinc finger)"/>
    <property type="match status" value="1"/>
</dbReference>
<keyword evidence="2 4" id="KW-0863">Zinc-finger</keyword>
<evidence type="ECO:0000256" key="4">
    <source>
        <dbReference type="PROSITE-ProRule" id="PRU00175"/>
    </source>
</evidence>
<evidence type="ECO:0000256" key="5">
    <source>
        <dbReference type="SAM" id="MobiDB-lite"/>
    </source>
</evidence>
<dbReference type="InterPro" id="IPR013083">
    <property type="entry name" value="Znf_RING/FYVE/PHD"/>
</dbReference>
<gene>
    <name evidence="8" type="primary">LOC103491476</name>
</gene>
<feature type="domain" description="RING-type" evidence="6">
    <location>
        <begin position="79"/>
        <end position="122"/>
    </location>
</feature>
<dbReference type="InterPro" id="IPR058746">
    <property type="entry name" value="Znf_RING-type_Topors"/>
</dbReference>
<dbReference type="CDD" id="cd16574">
    <property type="entry name" value="RING-HC_Topors"/>
    <property type="match status" value="1"/>
</dbReference>
<dbReference type="FunCoup" id="A0A1S4DXR5">
    <property type="interactions" value="1662"/>
</dbReference>
<dbReference type="SUPFAM" id="SSF57850">
    <property type="entry name" value="RING/U-box"/>
    <property type="match status" value="1"/>
</dbReference>
<dbReference type="InParanoid" id="A0A1S4DXR5"/>
<dbReference type="KEGG" id="cmo:103491476"/>
<dbReference type="PROSITE" id="PS00518">
    <property type="entry name" value="ZF_RING_1"/>
    <property type="match status" value="1"/>
</dbReference>
<keyword evidence="3" id="KW-0862">Zinc</keyword>
<keyword evidence="1" id="KW-0479">Metal-binding</keyword>
<dbReference type="PANTHER" id="PTHR47361:SF4">
    <property type="entry name" value="RING_U-BOX SUPERFAMILY PROTEIN"/>
    <property type="match status" value="1"/>
</dbReference>
<protein>
    <submittedName>
        <fullName evidence="8">Uncharacterized protein LOC103491476 isoform X1</fullName>
    </submittedName>
</protein>